<reference evidence="2" key="1">
    <citation type="submission" date="2020-10" db="EMBL/GenBank/DDBJ databases">
        <authorList>
            <person name="Castelo-Branco R."/>
            <person name="Eusebio N."/>
            <person name="Adriana R."/>
            <person name="Vieira A."/>
            <person name="Brugerolle De Fraissinette N."/>
            <person name="Rezende De Castro R."/>
            <person name="Schneider M.P."/>
            <person name="Vasconcelos V."/>
            <person name="Leao P.N."/>
        </authorList>
    </citation>
    <scope>NUCLEOTIDE SEQUENCE</scope>
    <source>
        <strain evidence="2">LEGE 06105</strain>
    </source>
</reference>
<dbReference type="InterPro" id="IPR000182">
    <property type="entry name" value="GNAT_dom"/>
</dbReference>
<protein>
    <submittedName>
        <fullName evidence="2">GNAT family N-acetyltransferase</fullName>
    </submittedName>
</protein>
<dbReference type="Gene3D" id="3.40.630.30">
    <property type="match status" value="2"/>
</dbReference>
<keyword evidence="3" id="KW-1185">Reference proteome</keyword>
<dbReference type="InterPro" id="IPR041380">
    <property type="entry name" value="Acetyltransf_17"/>
</dbReference>
<dbReference type="InterPro" id="IPR025559">
    <property type="entry name" value="Eis_dom"/>
</dbReference>
<dbReference type="PROSITE" id="PS51186">
    <property type="entry name" value="GNAT"/>
    <property type="match status" value="1"/>
</dbReference>
<evidence type="ECO:0000259" key="1">
    <source>
        <dbReference type="PROSITE" id="PS51186"/>
    </source>
</evidence>
<dbReference type="InterPro" id="IPR051554">
    <property type="entry name" value="Acetyltransferase_Eis"/>
</dbReference>
<proteinExistence type="predicted"/>
<dbReference type="PANTHER" id="PTHR37817:SF1">
    <property type="entry name" value="N-ACETYLTRANSFERASE EIS"/>
    <property type="match status" value="1"/>
</dbReference>
<dbReference type="Gene3D" id="3.30.1050.10">
    <property type="entry name" value="SCP2 sterol-binding domain"/>
    <property type="match status" value="1"/>
</dbReference>
<dbReference type="Pfam" id="PF13530">
    <property type="entry name" value="SCP2_2"/>
    <property type="match status" value="1"/>
</dbReference>
<feature type="domain" description="N-acetyltransferase" evidence="1">
    <location>
        <begin position="3"/>
        <end position="151"/>
    </location>
</feature>
<dbReference type="EMBL" id="JADEWL010000099">
    <property type="protein sequence ID" value="MBE9215431.1"/>
    <property type="molecule type" value="Genomic_DNA"/>
</dbReference>
<dbReference type="SUPFAM" id="SSF55718">
    <property type="entry name" value="SCP-like"/>
    <property type="match status" value="1"/>
</dbReference>
<evidence type="ECO:0000313" key="2">
    <source>
        <dbReference type="EMBL" id="MBE9215431.1"/>
    </source>
</evidence>
<dbReference type="PANTHER" id="PTHR37817">
    <property type="entry name" value="N-ACETYLTRANSFERASE EIS"/>
    <property type="match status" value="1"/>
</dbReference>
<dbReference type="Pfam" id="PF13527">
    <property type="entry name" value="Acetyltransf_9"/>
    <property type="match status" value="1"/>
</dbReference>
<dbReference type="SUPFAM" id="SSF55729">
    <property type="entry name" value="Acyl-CoA N-acyltransferases (Nat)"/>
    <property type="match status" value="1"/>
</dbReference>
<evidence type="ECO:0000313" key="3">
    <source>
        <dbReference type="Proteomes" id="UP000620559"/>
    </source>
</evidence>
<dbReference type="GO" id="GO:0034069">
    <property type="term" value="F:aminoglycoside N-acetyltransferase activity"/>
    <property type="evidence" value="ECO:0007669"/>
    <property type="project" value="TreeGrafter"/>
</dbReference>
<dbReference type="GO" id="GO:0030649">
    <property type="term" value="P:aminoglycoside antibiotic catabolic process"/>
    <property type="evidence" value="ECO:0007669"/>
    <property type="project" value="TreeGrafter"/>
</dbReference>
<dbReference type="Proteomes" id="UP000620559">
    <property type="component" value="Unassembled WGS sequence"/>
</dbReference>
<organism evidence="2 3">
    <name type="scientific">Plectonema cf. radiosum LEGE 06105</name>
    <dbReference type="NCBI Taxonomy" id="945769"/>
    <lineage>
        <taxon>Bacteria</taxon>
        <taxon>Bacillati</taxon>
        <taxon>Cyanobacteriota</taxon>
        <taxon>Cyanophyceae</taxon>
        <taxon>Oscillatoriophycideae</taxon>
        <taxon>Oscillatoriales</taxon>
        <taxon>Microcoleaceae</taxon>
        <taxon>Plectonema</taxon>
    </lineage>
</organism>
<dbReference type="InterPro" id="IPR016181">
    <property type="entry name" value="Acyl_CoA_acyltransferase"/>
</dbReference>
<sequence length="391" mass="43957">MKPEFEYSSDCHLEDALRFGSIMGQCFLSTPEQEQSWVNLMGIENLRVIHHNQEMVGGLATIPMRQWWGGESVPMTGIAGVSIAPEYRGTGAALSLMQQTIKELYRNGVAISVLYPAIQRLYRQLGYEQGGNFCGWEIPTQSIQIREQPLPVKQVPTDSQIFYQLYTKQAKNINGYLNRGQPIWHRIMKPSDKGTFYAYLIGSSEEPQGYMIFSQHTENDNAILRVRDWAVLTNAAAQTFWSFLNNHRAQIDKIRWRDSVNNYLTLLLPEQTAKIKFTKYWMLRIINIEKALSARGYVSGIESELHLEITDDLIAENNGKFILSVSKGSGNVAKGGKAELKLGIEGLAPLYTGLFTAQQLQLAGKLDGTQAALVTATKIFAGSSPWMVDFF</sequence>
<accession>A0A8J7K313</accession>
<name>A0A8J7K313_9CYAN</name>
<dbReference type="AlphaFoldDB" id="A0A8J7K313"/>
<comment type="caution">
    <text evidence="2">The sequence shown here is derived from an EMBL/GenBank/DDBJ whole genome shotgun (WGS) entry which is preliminary data.</text>
</comment>
<gene>
    <name evidence="2" type="ORF">IQ247_22660</name>
</gene>
<dbReference type="InterPro" id="IPR036527">
    <property type="entry name" value="SCP2_sterol-bd_dom_sf"/>
</dbReference>
<dbReference type="Pfam" id="PF17668">
    <property type="entry name" value="Acetyltransf_17"/>
    <property type="match status" value="1"/>
</dbReference>